<feature type="transmembrane region" description="Helical" evidence="1">
    <location>
        <begin position="108"/>
        <end position="127"/>
    </location>
</feature>
<sequence>MGVVVKAIRLPLVVAVHLRSAKRFVHRADAGRYVCGRLRESFTLANPSHIESSILDGDVLDIGVSGAVTFDTAVGAVRVRTRTRAVVRRGIVVAAIADTAAASVDATIIVTSLGYVCWVILFGALALGRNTQLDNQGVHCE</sequence>
<gene>
    <name evidence="2" type="ORF">PG999_012193</name>
</gene>
<feature type="transmembrane region" description="Helical" evidence="1">
    <location>
        <begin position="86"/>
        <end position="102"/>
    </location>
</feature>
<dbReference type="Proteomes" id="UP001392437">
    <property type="component" value="Unassembled WGS sequence"/>
</dbReference>
<protein>
    <submittedName>
        <fullName evidence="2">Uncharacterized protein</fullName>
    </submittedName>
</protein>
<dbReference type="AlphaFoldDB" id="A0AAW0QQ96"/>
<keyword evidence="1" id="KW-0812">Transmembrane</keyword>
<organism evidence="2 3">
    <name type="scientific">Apiospora kogelbergensis</name>
    <dbReference type="NCBI Taxonomy" id="1337665"/>
    <lineage>
        <taxon>Eukaryota</taxon>
        <taxon>Fungi</taxon>
        <taxon>Dikarya</taxon>
        <taxon>Ascomycota</taxon>
        <taxon>Pezizomycotina</taxon>
        <taxon>Sordariomycetes</taxon>
        <taxon>Xylariomycetidae</taxon>
        <taxon>Amphisphaeriales</taxon>
        <taxon>Apiosporaceae</taxon>
        <taxon>Apiospora</taxon>
    </lineage>
</organism>
<proteinExistence type="predicted"/>
<evidence type="ECO:0000256" key="1">
    <source>
        <dbReference type="SAM" id="Phobius"/>
    </source>
</evidence>
<keyword evidence="1" id="KW-0472">Membrane</keyword>
<dbReference type="EMBL" id="JAQQWP010000009">
    <property type="protein sequence ID" value="KAK8101819.1"/>
    <property type="molecule type" value="Genomic_DNA"/>
</dbReference>
<name>A0AAW0QQ96_9PEZI</name>
<evidence type="ECO:0000313" key="2">
    <source>
        <dbReference type="EMBL" id="KAK8101819.1"/>
    </source>
</evidence>
<accession>A0AAW0QQ96</accession>
<comment type="caution">
    <text evidence="2">The sequence shown here is derived from an EMBL/GenBank/DDBJ whole genome shotgun (WGS) entry which is preliminary data.</text>
</comment>
<evidence type="ECO:0000313" key="3">
    <source>
        <dbReference type="Proteomes" id="UP001392437"/>
    </source>
</evidence>
<keyword evidence="3" id="KW-1185">Reference proteome</keyword>
<reference evidence="2 3" key="1">
    <citation type="submission" date="2023-01" db="EMBL/GenBank/DDBJ databases">
        <title>Analysis of 21 Apiospora genomes using comparative genomics revels a genus with tremendous synthesis potential of carbohydrate active enzymes and secondary metabolites.</title>
        <authorList>
            <person name="Sorensen T."/>
        </authorList>
    </citation>
    <scope>NUCLEOTIDE SEQUENCE [LARGE SCALE GENOMIC DNA]</scope>
    <source>
        <strain evidence="2 3">CBS 117206</strain>
    </source>
</reference>
<keyword evidence="1" id="KW-1133">Transmembrane helix</keyword>